<dbReference type="PRINTS" id="PR00778">
    <property type="entry name" value="HTHARSR"/>
</dbReference>
<keyword evidence="2" id="KW-0238">DNA-binding</keyword>
<dbReference type="InterPro" id="IPR051081">
    <property type="entry name" value="HTH_MetalResp_TranReg"/>
</dbReference>
<evidence type="ECO:0000313" key="6">
    <source>
        <dbReference type="Proteomes" id="UP000233256"/>
    </source>
</evidence>
<evidence type="ECO:0000256" key="2">
    <source>
        <dbReference type="ARBA" id="ARBA00023125"/>
    </source>
</evidence>
<dbReference type="EMBL" id="PGXC01000013">
    <property type="protein sequence ID" value="PKK89692.1"/>
    <property type="molecule type" value="Genomic_DNA"/>
</dbReference>
<organism evidence="5 6">
    <name type="scientific">Candidatus Wallbacteria bacterium HGW-Wallbacteria-1</name>
    <dbReference type="NCBI Taxonomy" id="2013854"/>
    <lineage>
        <taxon>Bacteria</taxon>
        <taxon>Candidatus Walliibacteriota</taxon>
    </lineage>
</organism>
<reference evidence="5 6" key="1">
    <citation type="journal article" date="2017" name="ISME J.">
        <title>Potential for microbial H2 and metal transformations associated with novel bacteria and archaea in deep terrestrial subsurface sediments.</title>
        <authorList>
            <person name="Hernsdorf A.W."/>
            <person name="Amano Y."/>
            <person name="Miyakawa K."/>
            <person name="Ise K."/>
            <person name="Suzuki Y."/>
            <person name="Anantharaman K."/>
            <person name="Probst A."/>
            <person name="Burstein D."/>
            <person name="Thomas B.C."/>
            <person name="Banfield J.F."/>
        </authorList>
    </citation>
    <scope>NUCLEOTIDE SEQUENCE [LARGE SCALE GENOMIC DNA]</scope>
    <source>
        <strain evidence="5">HGW-Wallbacteria-1</strain>
    </source>
</reference>
<dbReference type="AlphaFoldDB" id="A0A2N1PN44"/>
<dbReference type="PANTHER" id="PTHR33154">
    <property type="entry name" value="TRANSCRIPTIONAL REGULATOR, ARSR FAMILY"/>
    <property type="match status" value="1"/>
</dbReference>
<dbReference type="CDD" id="cd00090">
    <property type="entry name" value="HTH_ARSR"/>
    <property type="match status" value="1"/>
</dbReference>
<dbReference type="InterPro" id="IPR036388">
    <property type="entry name" value="WH-like_DNA-bd_sf"/>
</dbReference>
<evidence type="ECO:0000256" key="1">
    <source>
        <dbReference type="ARBA" id="ARBA00023015"/>
    </source>
</evidence>
<keyword evidence="1" id="KW-0805">Transcription regulation</keyword>
<dbReference type="NCBIfam" id="NF033789">
    <property type="entry name" value="repress_SdpR"/>
    <property type="match status" value="1"/>
</dbReference>
<dbReference type="SMART" id="SM00418">
    <property type="entry name" value="HTH_ARSR"/>
    <property type="match status" value="1"/>
</dbReference>
<keyword evidence="3" id="KW-0804">Transcription</keyword>
<dbReference type="InterPro" id="IPR047796">
    <property type="entry name" value="SdpR-like_repress"/>
</dbReference>
<dbReference type="PANTHER" id="PTHR33154:SF33">
    <property type="entry name" value="TRANSCRIPTIONAL REPRESSOR SDPR"/>
    <property type="match status" value="1"/>
</dbReference>
<name>A0A2N1PN44_9BACT</name>
<dbReference type="InterPro" id="IPR036390">
    <property type="entry name" value="WH_DNA-bd_sf"/>
</dbReference>
<accession>A0A2N1PN44</accession>
<evidence type="ECO:0000313" key="5">
    <source>
        <dbReference type="EMBL" id="PKK89692.1"/>
    </source>
</evidence>
<comment type="caution">
    <text evidence="5">The sequence shown here is derived from an EMBL/GenBank/DDBJ whole genome shotgun (WGS) entry which is preliminary data.</text>
</comment>
<gene>
    <name evidence="5" type="ORF">CVV64_12875</name>
</gene>
<dbReference type="InterPro" id="IPR011991">
    <property type="entry name" value="ArsR-like_HTH"/>
</dbReference>
<dbReference type="NCBIfam" id="NF033788">
    <property type="entry name" value="HTH_metalloreg"/>
    <property type="match status" value="1"/>
</dbReference>
<dbReference type="PROSITE" id="PS50987">
    <property type="entry name" value="HTH_ARSR_2"/>
    <property type="match status" value="1"/>
</dbReference>
<evidence type="ECO:0000259" key="4">
    <source>
        <dbReference type="PROSITE" id="PS50987"/>
    </source>
</evidence>
<dbReference type="SUPFAM" id="SSF46785">
    <property type="entry name" value="Winged helix' DNA-binding domain"/>
    <property type="match status" value="1"/>
</dbReference>
<protein>
    <submittedName>
        <fullName evidence="5">Transcriptional regulator</fullName>
    </submittedName>
</protein>
<dbReference type="Gene3D" id="1.10.10.10">
    <property type="entry name" value="Winged helix-like DNA-binding domain superfamily/Winged helix DNA-binding domain"/>
    <property type="match status" value="1"/>
</dbReference>
<dbReference type="InterPro" id="IPR001845">
    <property type="entry name" value="HTH_ArsR_DNA-bd_dom"/>
</dbReference>
<dbReference type="GO" id="GO:0003677">
    <property type="term" value="F:DNA binding"/>
    <property type="evidence" value="ECO:0007669"/>
    <property type="project" value="UniProtKB-KW"/>
</dbReference>
<dbReference type="Pfam" id="PF01022">
    <property type="entry name" value="HTH_5"/>
    <property type="match status" value="1"/>
</dbReference>
<dbReference type="GO" id="GO:0003700">
    <property type="term" value="F:DNA-binding transcription factor activity"/>
    <property type="evidence" value="ECO:0007669"/>
    <property type="project" value="InterPro"/>
</dbReference>
<proteinExistence type="predicted"/>
<feature type="domain" description="HTH arsR-type" evidence="4">
    <location>
        <begin position="1"/>
        <end position="88"/>
    </location>
</feature>
<sequence>MNDKVFKAISDKTRRRILTLLKKQDLTAGQIAEHFDMSKPSISEHLKILRNADLIGSEKKGQFIKYFLNTSVVEGLLAYLMEFLGDQNQNEE</sequence>
<evidence type="ECO:0000256" key="3">
    <source>
        <dbReference type="ARBA" id="ARBA00023163"/>
    </source>
</evidence>
<dbReference type="Proteomes" id="UP000233256">
    <property type="component" value="Unassembled WGS sequence"/>
</dbReference>